<dbReference type="CTD" id="36385401"/>
<protein>
    <submittedName>
        <fullName evidence="2 4">Integrase, catalytic core domain and Ribonuclease H-like domain-containing protein</fullName>
    </submittedName>
</protein>
<dbReference type="InterPro" id="IPR012337">
    <property type="entry name" value="RNaseH-like_sf"/>
</dbReference>
<dbReference type="InterPro" id="IPR001584">
    <property type="entry name" value="Integrase_cat-core"/>
</dbReference>
<proteinExistence type="predicted"/>
<dbReference type="GeneID" id="36385401"/>
<reference evidence="4" key="3">
    <citation type="submission" date="2020-12" db="UniProtKB">
        <authorList>
            <consortium name="WormBaseParasite"/>
        </authorList>
    </citation>
    <scope>IDENTIFICATION</scope>
</reference>
<sequence>MNETNCKATNIAKEMFNKYHKSRSYMCYSKCRDEIIEALQERKLSKYVTVEILNKMIQYIKNLKEQSTELICAALKEIQKHLDHQIEVLRVDNFRSFTSSKILKQFPELKIETTILQEHTTNGVVERCIRSIRLWLSKEEEREKGRKSFERRLEVVTKHYNRSKHSSTGERPRDVIFAFSLNGEKMDEDEIRLRKLKMEIIQNVNNPVVYRKMNKGKPKNAMGILKSVNVEGDTVNIEEDNNHIIRRPILKIRTFNSKEGRS</sequence>
<reference evidence="3" key="1">
    <citation type="submission" date="2014-09" db="EMBL/GenBank/DDBJ databases">
        <authorList>
            <person name="Martin A.A."/>
        </authorList>
    </citation>
    <scope>NUCLEOTIDE SEQUENCE</scope>
    <source>
        <strain evidence="3">ED321</strain>
    </source>
</reference>
<dbReference type="RefSeq" id="XP_024499797.1">
    <property type="nucleotide sequence ID" value="XM_024645523.1"/>
</dbReference>
<evidence type="ECO:0000313" key="3">
    <source>
        <dbReference type="Proteomes" id="UP000035682"/>
    </source>
</evidence>
<accession>A0A090MQY8</accession>
<evidence type="ECO:0000313" key="5">
    <source>
        <dbReference type="WormBase" id="SRAE_X000232300"/>
    </source>
</evidence>
<dbReference type="InterPro" id="IPR036397">
    <property type="entry name" value="RNaseH_sf"/>
</dbReference>
<feature type="domain" description="Integrase catalytic" evidence="1">
    <location>
        <begin position="47"/>
        <end position="180"/>
    </location>
</feature>
<gene>
    <name evidence="2 4 5" type="ORF">SRAE_X000232300</name>
</gene>
<dbReference type="SUPFAM" id="SSF53098">
    <property type="entry name" value="Ribonuclease H-like"/>
    <property type="match status" value="1"/>
</dbReference>
<name>A0A090MQY8_STRRB</name>
<dbReference type="GO" id="GO:0003676">
    <property type="term" value="F:nucleic acid binding"/>
    <property type="evidence" value="ECO:0007669"/>
    <property type="project" value="InterPro"/>
</dbReference>
<evidence type="ECO:0000313" key="4">
    <source>
        <dbReference type="WBParaSite" id="SRAE_X000232300.1"/>
    </source>
</evidence>
<reference evidence="2" key="2">
    <citation type="submission" date="2014-09" db="EMBL/GenBank/DDBJ databases">
        <authorList>
            <person name="Aslett A.Martin."/>
        </authorList>
    </citation>
    <scope>NUCLEOTIDE SEQUENCE</scope>
    <source>
        <strain evidence="2">ED321 Heterogonic</strain>
    </source>
</reference>
<evidence type="ECO:0000259" key="1">
    <source>
        <dbReference type="PROSITE" id="PS50994"/>
    </source>
</evidence>
<dbReference type="GO" id="GO:0015074">
    <property type="term" value="P:DNA integration"/>
    <property type="evidence" value="ECO:0007669"/>
    <property type="project" value="InterPro"/>
</dbReference>
<dbReference type="Gene3D" id="3.30.420.10">
    <property type="entry name" value="Ribonuclease H-like superfamily/Ribonuclease H"/>
    <property type="match status" value="1"/>
</dbReference>
<dbReference type="WBParaSite" id="SRAE_X000232300.1">
    <property type="protein sequence ID" value="SRAE_X000232300.1"/>
    <property type="gene ID" value="WBGene00267907"/>
</dbReference>
<organism evidence="2">
    <name type="scientific">Strongyloides ratti</name>
    <name type="common">Parasitic roundworm</name>
    <dbReference type="NCBI Taxonomy" id="34506"/>
    <lineage>
        <taxon>Eukaryota</taxon>
        <taxon>Metazoa</taxon>
        <taxon>Ecdysozoa</taxon>
        <taxon>Nematoda</taxon>
        <taxon>Chromadorea</taxon>
        <taxon>Rhabditida</taxon>
        <taxon>Tylenchina</taxon>
        <taxon>Panagrolaimomorpha</taxon>
        <taxon>Strongyloidoidea</taxon>
        <taxon>Strongyloididae</taxon>
        <taxon>Strongyloides</taxon>
    </lineage>
</organism>
<dbReference type="Proteomes" id="UP000035682">
    <property type="component" value="Unplaced"/>
</dbReference>
<dbReference type="AlphaFoldDB" id="A0A090MQY8"/>
<keyword evidence="3" id="KW-1185">Reference proteome</keyword>
<evidence type="ECO:0000313" key="2">
    <source>
        <dbReference type="EMBL" id="CEF60588.1"/>
    </source>
</evidence>
<dbReference type="WormBase" id="SRAE_X000232300">
    <property type="protein sequence ID" value="SRP02894"/>
    <property type="gene ID" value="WBGene00267907"/>
</dbReference>
<dbReference type="PROSITE" id="PS50994">
    <property type="entry name" value="INTEGRASE"/>
    <property type="match status" value="1"/>
</dbReference>
<dbReference type="EMBL" id="LN609400">
    <property type="protein sequence ID" value="CEF60588.1"/>
    <property type="molecule type" value="Genomic_DNA"/>
</dbReference>